<keyword evidence="2" id="KW-1185">Reference proteome</keyword>
<dbReference type="RefSeq" id="WP_367876380.1">
    <property type="nucleotide sequence ID" value="NZ_JBFNXX010000002.1"/>
</dbReference>
<evidence type="ECO:0000313" key="2">
    <source>
        <dbReference type="Proteomes" id="UP001556098"/>
    </source>
</evidence>
<comment type="caution">
    <text evidence="1">The sequence shown here is derived from an EMBL/GenBank/DDBJ whole genome shotgun (WGS) entry which is preliminary data.</text>
</comment>
<dbReference type="InterPro" id="IPR046705">
    <property type="entry name" value="DUF6778"/>
</dbReference>
<proteinExistence type="predicted"/>
<name>A0ABV3RJG4_9RHOB</name>
<reference evidence="1 2" key="1">
    <citation type="submission" date="2024-07" db="EMBL/GenBank/DDBJ databases">
        <title>Marimonas sp.nov., isolated from tidal-flat sediment.</title>
        <authorList>
            <person name="Jayan J.N."/>
            <person name="Lee S.S."/>
        </authorList>
    </citation>
    <scope>NUCLEOTIDE SEQUENCE [LARGE SCALE GENOMIC DNA]</scope>
    <source>
        <strain evidence="1 2">MJW-29</strain>
    </source>
</reference>
<gene>
    <name evidence="1" type="ORF">AB2B41_03630</name>
</gene>
<dbReference type="PROSITE" id="PS51257">
    <property type="entry name" value="PROKAR_LIPOPROTEIN"/>
    <property type="match status" value="1"/>
</dbReference>
<dbReference type="EMBL" id="JBFNXX010000002">
    <property type="protein sequence ID" value="MEW9918678.1"/>
    <property type="molecule type" value="Genomic_DNA"/>
</dbReference>
<accession>A0ABV3RJG4</accession>
<sequence length="218" mass="22888">MQPLKIIVPAVFVLALAGCGGMPDLASRSAPFEAVPPAQAGAAPAGVTPVAQPGGVATAPRAGALSVSQINVTVPRTLSVSEANSYYPRADIVWRGDLIGDRHAQVQAILEQAFAEGTASLSGPTAVVVDVQLVRFHSLSEKARYSIGGVHNIIFDLTVRRASTGQPLAPTRRVVADLEAFGGKMAIEADRRGETQKVRVLAFLRQTIRNELAKFVSG</sequence>
<dbReference type="Pfam" id="PF20569">
    <property type="entry name" value="DUF6778"/>
    <property type="match status" value="1"/>
</dbReference>
<protein>
    <submittedName>
        <fullName evidence="1">DUF6778 family protein</fullName>
    </submittedName>
</protein>
<organism evidence="1 2">
    <name type="scientific">Sulfitobacter sediminis</name>
    <dbReference type="NCBI Taxonomy" id="3234186"/>
    <lineage>
        <taxon>Bacteria</taxon>
        <taxon>Pseudomonadati</taxon>
        <taxon>Pseudomonadota</taxon>
        <taxon>Alphaproteobacteria</taxon>
        <taxon>Rhodobacterales</taxon>
        <taxon>Roseobacteraceae</taxon>
        <taxon>Sulfitobacter</taxon>
    </lineage>
</organism>
<evidence type="ECO:0000313" key="1">
    <source>
        <dbReference type="EMBL" id="MEW9918678.1"/>
    </source>
</evidence>
<dbReference type="Proteomes" id="UP001556098">
    <property type="component" value="Unassembled WGS sequence"/>
</dbReference>